<organism evidence="1">
    <name type="scientific">uncultured Caudovirales phage</name>
    <dbReference type="NCBI Taxonomy" id="2100421"/>
    <lineage>
        <taxon>Viruses</taxon>
        <taxon>Duplodnaviria</taxon>
        <taxon>Heunggongvirae</taxon>
        <taxon>Uroviricota</taxon>
        <taxon>Caudoviricetes</taxon>
        <taxon>Peduoviridae</taxon>
        <taxon>Maltschvirus</taxon>
        <taxon>Maltschvirus maltsch</taxon>
    </lineage>
</organism>
<protein>
    <submittedName>
        <fullName evidence="1">Uncharacterized protein</fullName>
    </submittedName>
</protein>
<gene>
    <name evidence="1" type="ORF">UFOVP1145_20</name>
</gene>
<proteinExistence type="predicted"/>
<accession>A0A6J5R447</accession>
<sequence>MAATYVTMSELRTNLGIGTLYADATVEEVCQSAQDIIDAYLWYNSALVYSTALTSNVATITTTQPHGFVTGQSVTITKSDTATFNGTYTITGYTTFTFTYARTASDQTTHLVVPFGLVRGPNHSTAYASVAAVREASMMIAVDIWQARQAPSGQGASIDGFVPSPFKMGNTLIARVRGLLAPYMAPTAMVG</sequence>
<dbReference type="EMBL" id="LR797093">
    <property type="protein sequence ID" value="CAB4186374.1"/>
    <property type="molecule type" value="Genomic_DNA"/>
</dbReference>
<name>A0A6J5R447_9CAUD</name>
<evidence type="ECO:0000313" key="1">
    <source>
        <dbReference type="EMBL" id="CAB4186374.1"/>
    </source>
</evidence>
<dbReference type="InterPro" id="IPR023366">
    <property type="entry name" value="ATP_synth_asu-like_sf"/>
</dbReference>
<dbReference type="Gene3D" id="2.40.30.20">
    <property type="match status" value="1"/>
</dbReference>
<reference evidence="1" key="1">
    <citation type="submission" date="2020-05" db="EMBL/GenBank/DDBJ databases">
        <authorList>
            <person name="Chiriac C."/>
            <person name="Salcher M."/>
            <person name="Ghai R."/>
            <person name="Kavagutti S V."/>
        </authorList>
    </citation>
    <scope>NUCLEOTIDE SEQUENCE</scope>
</reference>